<dbReference type="PANTHER" id="PTHR43124:SF4">
    <property type="entry name" value="SUGAR EFFLUX TRANSPORTER"/>
    <property type="match status" value="1"/>
</dbReference>
<proteinExistence type="predicted"/>
<keyword evidence="3 6" id="KW-0812">Transmembrane</keyword>
<dbReference type="EMBL" id="OCNF01000024">
    <property type="protein sequence ID" value="SOD70359.1"/>
    <property type="molecule type" value="Genomic_DNA"/>
</dbReference>
<sequence>MFQIKNEEQAGVWRVLALAVAAFIFNTTEFIPVALLSDIGATFAMPVADTGLMMTVYAWTVSLMSLPFMLMTAKWERRRLLIVLFAVFIVGHILTVLAWRFEVLLLARIVVALAHSVFWAITAALVMRVAPKGKEQLALSWLSMGSSLAMILGLPLGRILGQMLGWRSTFVVIAIMALIILFLLWKLLPKLPSENSGSLKSLPLLAQRPMLLSIYAITAIGVTAHFTTYSYIEPFMLQIGNINPNMTTVILLMFGISGMVASWLFGRFHQRQPYAFMVAALVLMMLSLVVLLPFSGSPPALFAVVITWGLGIGCLTLSMLVRVLQYASDATDVATAIYSGIFNIGIGGGALLGGMVMKHSGLGNIAWVSSALALLALMIFVCAHRKYGSNLPSGNSDTPILPH</sequence>
<organism evidence="8 9">
    <name type="scientific">Alysiella filiformis DSM 16848</name>
    <dbReference type="NCBI Taxonomy" id="1120981"/>
    <lineage>
        <taxon>Bacteria</taxon>
        <taxon>Pseudomonadati</taxon>
        <taxon>Pseudomonadota</taxon>
        <taxon>Betaproteobacteria</taxon>
        <taxon>Neisseriales</taxon>
        <taxon>Neisseriaceae</taxon>
        <taxon>Alysiella</taxon>
    </lineage>
</organism>
<accession>A0A286EHR5</accession>
<dbReference type="PANTHER" id="PTHR43124">
    <property type="entry name" value="PURINE EFFLUX PUMP PBUE"/>
    <property type="match status" value="1"/>
</dbReference>
<dbReference type="GO" id="GO:0005886">
    <property type="term" value="C:plasma membrane"/>
    <property type="evidence" value="ECO:0007669"/>
    <property type="project" value="UniProtKB-SubCell"/>
</dbReference>
<dbReference type="SUPFAM" id="SSF103473">
    <property type="entry name" value="MFS general substrate transporter"/>
    <property type="match status" value="1"/>
</dbReference>
<feature type="transmembrane region" description="Helical" evidence="6">
    <location>
        <begin position="300"/>
        <end position="321"/>
    </location>
</feature>
<dbReference type="GO" id="GO:0022857">
    <property type="term" value="F:transmembrane transporter activity"/>
    <property type="evidence" value="ECO:0007669"/>
    <property type="project" value="InterPro"/>
</dbReference>
<feature type="transmembrane region" description="Helical" evidence="6">
    <location>
        <begin position="244"/>
        <end position="265"/>
    </location>
</feature>
<evidence type="ECO:0000256" key="3">
    <source>
        <dbReference type="ARBA" id="ARBA00022692"/>
    </source>
</evidence>
<keyword evidence="4 6" id="KW-1133">Transmembrane helix</keyword>
<feature type="transmembrane region" description="Helical" evidence="6">
    <location>
        <begin position="105"/>
        <end position="126"/>
    </location>
</feature>
<comment type="subcellular location">
    <subcellularLocation>
        <location evidence="1">Cell membrane</location>
        <topology evidence="1">Multi-pass membrane protein</topology>
    </subcellularLocation>
</comment>
<dbReference type="NCBIfam" id="NF002921">
    <property type="entry name" value="PRK03545.1"/>
    <property type="match status" value="1"/>
</dbReference>
<evidence type="ECO:0000256" key="6">
    <source>
        <dbReference type="SAM" id="Phobius"/>
    </source>
</evidence>
<dbReference type="Gene3D" id="1.20.1250.20">
    <property type="entry name" value="MFS general substrate transporter like domains"/>
    <property type="match status" value="1"/>
</dbReference>
<evidence type="ECO:0000256" key="5">
    <source>
        <dbReference type="ARBA" id="ARBA00023136"/>
    </source>
</evidence>
<feature type="transmembrane region" description="Helical" evidence="6">
    <location>
        <begin position="56"/>
        <end position="73"/>
    </location>
</feature>
<keyword evidence="9" id="KW-1185">Reference proteome</keyword>
<dbReference type="OrthoDB" id="9788453at2"/>
<evidence type="ECO:0000256" key="2">
    <source>
        <dbReference type="ARBA" id="ARBA00022475"/>
    </source>
</evidence>
<dbReference type="CDD" id="cd17324">
    <property type="entry name" value="MFS_NepI_like"/>
    <property type="match status" value="1"/>
</dbReference>
<dbReference type="Pfam" id="PF07690">
    <property type="entry name" value="MFS_1"/>
    <property type="match status" value="1"/>
</dbReference>
<evidence type="ECO:0000256" key="4">
    <source>
        <dbReference type="ARBA" id="ARBA00022989"/>
    </source>
</evidence>
<dbReference type="InterPro" id="IPR011701">
    <property type="entry name" value="MFS"/>
</dbReference>
<name>A0A286EHR5_9NEIS</name>
<gene>
    <name evidence="8" type="ORF">SAMN02746062_02060</name>
</gene>
<dbReference type="Proteomes" id="UP000219669">
    <property type="component" value="Unassembled WGS sequence"/>
</dbReference>
<dbReference type="InterPro" id="IPR020846">
    <property type="entry name" value="MFS_dom"/>
</dbReference>
<evidence type="ECO:0000313" key="8">
    <source>
        <dbReference type="EMBL" id="SOD70359.1"/>
    </source>
</evidence>
<keyword evidence="2" id="KW-1003">Cell membrane</keyword>
<dbReference type="RefSeq" id="WP_097115011.1">
    <property type="nucleotide sequence ID" value="NZ_CP083931.1"/>
</dbReference>
<feature type="transmembrane region" description="Helical" evidence="6">
    <location>
        <begin position="365"/>
        <end position="383"/>
    </location>
</feature>
<evidence type="ECO:0000259" key="7">
    <source>
        <dbReference type="PROSITE" id="PS50850"/>
    </source>
</evidence>
<reference evidence="8 9" key="1">
    <citation type="submission" date="2017-09" db="EMBL/GenBank/DDBJ databases">
        <authorList>
            <person name="Ehlers B."/>
            <person name="Leendertz F.H."/>
        </authorList>
    </citation>
    <scope>NUCLEOTIDE SEQUENCE [LARGE SCALE GENOMIC DNA]</scope>
    <source>
        <strain evidence="8 9">DSM 16848</strain>
    </source>
</reference>
<evidence type="ECO:0000256" key="1">
    <source>
        <dbReference type="ARBA" id="ARBA00004651"/>
    </source>
</evidence>
<feature type="transmembrane region" description="Helical" evidence="6">
    <location>
        <begin position="169"/>
        <end position="188"/>
    </location>
</feature>
<keyword evidence="5 6" id="KW-0472">Membrane</keyword>
<dbReference type="AlphaFoldDB" id="A0A286EHR5"/>
<feature type="transmembrane region" description="Helical" evidence="6">
    <location>
        <begin position="138"/>
        <end position="157"/>
    </location>
</feature>
<protein>
    <submittedName>
        <fullName evidence="8">MFS transporter, DHA1 family, L-arabinose/isopropyl-beta-D-thiogalactopyranoside export protein</fullName>
    </submittedName>
</protein>
<dbReference type="PROSITE" id="PS50850">
    <property type="entry name" value="MFS"/>
    <property type="match status" value="1"/>
</dbReference>
<feature type="transmembrane region" description="Helical" evidence="6">
    <location>
        <begin position="12"/>
        <end position="36"/>
    </location>
</feature>
<feature type="transmembrane region" description="Helical" evidence="6">
    <location>
        <begin position="333"/>
        <end position="353"/>
    </location>
</feature>
<evidence type="ECO:0000313" key="9">
    <source>
        <dbReference type="Proteomes" id="UP000219669"/>
    </source>
</evidence>
<feature type="transmembrane region" description="Helical" evidence="6">
    <location>
        <begin position="209"/>
        <end position="232"/>
    </location>
</feature>
<feature type="transmembrane region" description="Helical" evidence="6">
    <location>
        <begin position="80"/>
        <end position="99"/>
    </location>
</feature>
<feature type="domain" description="Major facilitator superfamily (MFS) profile" evidence="7">
    <location>
        <begin position="14"/>
        <end position="388"/>
    </location>
</feature>
<dbReference type="InterPro" id="IPR050189">
    <property type="entry name" value="MFS_Efflux_Transporters"/>
</dbReference>
<feature type="transmembrane region" description="Helical" evidence="6">
    <location>
        <begin position="274"/>
        <end position="294"/>
    </location>
</feature>
<dbReference type="InterPro" id="IPR036259">
    <property type="entry name" value="MFS_trans_sf"/>
</dbReference>